<dbReference type="FunFam" id="2.40.30.170:FF:000010">
    <property type="entry name" value="Efflux RND transporter periplasmic adaptor subunit"/>
    <property type="match status" value="1"/>
</dbReference>
<gene>
    <name evidence="6" type="ORF">JYB65_03035</name>
</gene>
<dbReference type="InterPro" id="IPR058625">
    <property type="entry name" value="MdtA-like_BSH"/>
</dbReference>
<evidence type="ECO:0000313" key="7">
    <source>
        <dbReference type="Proteomes" id="UP000664545"/>
    </source>
</evidence>
<evidence type="ECO:0000256" key="2">
    <source>
        <dbReference type="SAM" id="SignalP"/>
    </source>
</evidence>
<dbReference type="Pfam" id="PF25876">
    <property type="entry name" value="HH_MFP_RND"/>
    <property type="match status" value="1"/>
</dbReference>
<dbReference type="GO" id="GO:1990281">
    <property type="term" value="C:efflux pump complex"/>
    <property type="evidence" value="ECO:0007669"/>
    <property type="project" value="TreeGrafter"/>
</dbReference>
<dbReference type="RefSeq" id="WP_206581136.1">
    <property type="nucleotide sequence ID" value="NZ_JAFJZZ010000001.1"/>
</dbReference>
<dbReference type="SUPFAM" id="SSF111369">
    <property type="entry name" value="HlyD-like secretion proteins"/>
    <property type="match status" value="1"/>
</dbReference>
<evidence type="ECO:0000259" key="4">
    <source>
        <dbReference type="Pfam" id="PF25917"/>
    </source>
</evidence>
<dbReference type="AlphaFoldDB" id="A0A939D750"/>
<keyword evidence="7" id="KW-1185">Reference proteome</keyword>
<reference evidence="6" key="1">
    <citation type="submission" date="2021-02" db="EMBL/GenBank/DDBJ databases">
        <title>Abyssanaerobacter marinus gen.nov., sp., nov, anaerobic bacterium isolated from the Onnuri vent field of Indian Ocean and suggestion of Mogibacteriaceae fam. nov., and proposal of reclassification of ambiguous this family's genus member.</title>
        <authorList>
            <person name="Kim Y.J."/>
            <person name="Yang J.-A."/>
        </authorList>
    </citation>
    <scope>NUCLEOTIDE SEQUENCE</scope>
    <source>
        <strain evidence="6">DSM 2634</strain>
    </source>
</reference>
<dbReference type="Gene3D" id="2.40.30.170">
    <property type="match status" value="1"/>
</dbReference>
<keyword evidence="2" id="KW-0732">Signal</keyword>
<feature type="chain" id="PRO_5039497967" evidence="2">
    <location>
        <begin position="21"/>
        <end position="290"/>
    </location>
</feature>
<proteinExistence type="inferred from homology"/>
<dbReference type="GO" id="GO:0015562">
    <property type="term" value="F:efflux transmembrane transporter activity"/>
    <property type="evidence" value="ECO:0007669"/>
    <property type="project" value="TreeGrafter"/>
</dbReference>
<dbReference type="InterPro" id="IPR058792">
    <property type="entry name" value="Beta-barrel_RND_2"/>
</dbReference>
<evidence type="ECO:0000259" key="5">
    <source>
        <dbReference type="Pfam" id="PF25954"/>
    </source>
</evidence>
<dbReference type="PANTHER" id="PTHR30469:SF15">
    <property type="entry name" value="HLYD FAMILY OF SECRETION PROTEINS"/>
    <property type="match status" value="1"/>
</dbReference>
<dbReference type="PROSITE" id="PS51257">
    <property type="entry name" value="PROKAR_LIPOPROTEIN"/>
    <property type="match status" value="1"/>
</dbReference>
<dbReference type="EMBL" id="JAFJZZ010000001">
    <property type="protein sequence ID" value="MBN7772327.1"/>
    <property type="molecule type" value="Genomic_DNA"/>
</dbReference>
<evidence type="ECO:0000256" key="1">
    <source>
        <dbReference type="ARBA" id="ARBA00009477"/>
    </source>
</evidence>
<dbReference type="Pfam" id="PF25954">
    <property type="entry name" value="Beta-barrel_RND_2"/>
    <property type="match status" value="1"/>
</dbReference>
<dbReference type="Gene3D" id="2.40.50.100">
    <property type="match status" value="1"/>
</dbReference>
<feature type="domain" description="Multidrug resistance protein MdtA-like barrel-sandwich hybrid" evidence="4">
    <location>
        <begin position="55"/>
        <end position="210"/>
    </location>
</feature>
<dbReference type="Proteomes" id="UP000664545">
    <property type="component" value="Unassembled WGS sequence"/>
</dbReference>
<dbReference type="InterPro" id="IPR058624">
    <property type="entry name" value="MdtA-like_HH"/>
</dbReference>
<evidence type="ECO:0000259" key="3">
    <source>
        <dbReference type="Pfam" id="PF25876"/>
    </source>
</evidence>
<feature type="domain" description="CusB-like beta-barrel" evidence="5">
    <location>
        <begin position="217"/>
        <end position="288"/>
    </location>
</feature>
<dbReference type="PANTHER" id="PTHR30469">
    <property type="entry name" value="MULTIDRUG RESISTANCE PROTEIN MDTA"/>
    <property type="match status" value="1"/>
</dbReference>
<organism evidence="6 7">
    <name type="scientific">Clostridium aminobutyricum</name>
    <dbReference type="NCBI Taxonomy" id="33953"/>
    <lineage>
        <taxon>Bacteria</taxon>
        <taxon>Bacillati</taxon>
        <taxon>Bacillota</taxon>
        <taxon>Clostridia</taxon>
        <taxon>Eubacteriales</taxon>
        <taxon>Clostridiaceae</taxon>
        <taxon>Clostridium</taxon>
    </lineage>
</organism>
<name>A0A939D750_CLOAM</name>
<feature type="domain" description="Multidrug resistance protein MdtA-like alpha-helical hairpin" evidence="3">
    <location>
        <begin position="103"/>
        <end position="168"/>
    </location>
</feature>
<protein>
    <submittedName>
        <fullName evidence="6">Efflux RND transporter periplasmic adaptor subunit</fullName>
    </submittedName>
</protein>
<dbReference type="Pfam" id="PF25917">
    <property type="entry name" value="BSH_RND"/>
    <property type="match status" value="1"/>
</dbReference>
<sequence>MKKYISLMMLLVFLGTAALTGCNSEKSKSGNSVQTDSHSKQDVVYLMAGKVEVGEKVDIKSTIMAKVVEMNVDIGSTVKKGDPILQLDMKDRQAQVTDARAALTQAQASLAGANADYETAKNNYERNNQLFQAGAISQLEFEQSQSKLNAAKTTKDVCQSKLTQAQNEITEADIQLDNGTIISPISGTVTAKNANVGEVVAAGAPLLTVVNPENLLVTVYVPEDIVSQIKIGEKVVIKVPEASKKVFDGEISVMDSVVDPASKTVLVKVSFNSQDTQLKPGMFAEVGIRN</sequence>
<dbReference type="NCBIfam" id="TIGR01730">
    <property type="entry name" value="RND_mfp"/>
    <property type="match status" value="1"/>
</dbReference>
<feature type="signal peptide" evidence="2">
    <location>
        <begin position="1"/>
        <end position="20"/>
    </location>
</feature>
<dbReference type="Gene3D" id="1.10.287.470">
    <property type="entry name" value="Helix hairpin bin"/>
    <property type="match status" value="1"/>
</dbReference>
<comment type="similarity">
    <text evidence="1">Belongs to the membrane fusion protein (MFP) (TC 8.A.1) family.</text>
</comment>
<accession>A0A939D750</accession>
<comment type="caution">
    <text evidence="6">The sequence shown here is derived from an EMBL/GenBank/DDBJ whole genome shotgun (WGS) entry which is preliminary data.</text>
</comment>
<dbReference type="InterPro" id="IPR006143">
    <property type="entry name" value="RND_pump_MFP"/>
</dbReference>
<evidence type="ECO:0000313" key="6">
    <source>
        <dbReference type="EMBL" id="MBN7772327.1"/>
    </source>
</evidence>